<evidence type="ECO:0000256" key="1">
    <source>
        <dbReference type="SAM" id="MobiDB-lite"/>
    </source>
</evidence>
<comment type="caution">
    <text evidence="2">The sequence shown here is derived from an EMBL/GenBank/DDBJ whole genome shotgun (WGS) entry which is preliminary data.</text>
</comment>
<feature type="region of interest" description="Disordered" evidence="1">
    <location>
        <begin position="69"/>
        <end position="99"/>
    </location>
</feature>
<protein>
    <submittedName>
        <fullName evidence="2">Uncharacterized protein</fullName>
    </submittedName>
</protein>
<evidence type="ECO:0000313" key="2">
    <source>
        <dbReference type="EMBL" id="PEH89027.1"/>
    </source>
</evidence>
<organism evidence="2 3">
    <name type="scientific">Comamonas terrigena</name>
    <dbReference type="NCBI Taxonomy" id="32013"/>
    <lineage>
        <taxon>Bacteria</taxon>
        <taxon>Pseudomonadati</taxon>
        <taxon>Pseudomonadota</taxon>
        <taxon>Betaproteobacteria</taxon>
        <taxon>Burkholderiales</taxon>
        <taxon>Comamonadaceae</taxon>
        <taxon>Comamonas</taxon>
    </lineage>
</organism>
<reference evidence="3" key="1">
    <citation type="submission" date="2017-09" db="EMBL/GenBank/DDBJ databases">
        <title>FDA dAtabase for Regulatory Grade micrObial Sequences (FDA-ARGOS): Supporting development and validation of Infectious Disease Dx tests.</title>
        <authorList>
            <person name="Minogue T."/>
            <person name="Wolcott M."/>
            <person name="Wasieloski L."/>
            <person name="Aguilar W."/>
            <person name="Moore D."/>
            <person name="Tallon L."/>
            <person name="Sadzewicz L."/>
            <person name="Ott S."/>
            <person name="Zhao X."/>
            <person name="Nagaraj S."/>
            <person name="Vavikolanu K."/>
            <person name="Aluvathingal J."/>
            <person name="Nadendla S."/>
            <person name="Sichtig H."/>
        </authorList>
    </citation>
    <scope>NUCLEOTIDE SEQUENCE [LARGE SCALE GENOMIC DNA]</scope>
    <source>
        <strain evidence="3">FDAARGOS_394</strain>
    </source>
</reference>
<accession>A0A2A7UUV6</accession>
<dbReference type="EMBL" id="PDEA01000001">
    <property type="protein sequence ID" value="PEH89027.1"/>
    <property type="molecule type" value="Genomic_DNA"/>
</dbReference>
<keyword evidence="3" id="KW-1185">Reference proteome</keyword>
<name>A0A2A7UUV6_COMTR</name>
<proteinExistence type="predicted"/>
<sequence>MSPHEEGEHFRDEVLVAREDHSVVCIGIKLSLALGRRLAGLYGVPLGQGTGRIRHTQRCVLRAARAHGTVAAHTPTRPHAHTPTRPHAHTPTRPHAHTPAAWQAVAARGGGEQDQACGW</sequence>
<evidence type="ECO:0000313" key="3">
    <source>
        <dbReference type="Proteomes" id="UP000220246"/>
    </source>
</evidence>
<dbReference type="AlphaFoldDB" id="A0A2A7UUV6"/>
<feature type="compositionally biased region" description="Basic residues" evidence="1">
    <location>
        <begin position="76"/>
        <end position="96"/>
    </location>
</feature>
<dbReference type="Proteomes" id="UP000220246">
    <property type="component" value="Unassembled WGS sequence"/>
</dbReference>
<gene>
    <name evidence="2" type="ORF">CRM82_10885</name>
</gene>